<dbReference type="Pfam" id="PF13602">
    <property type="entry name" value="ADH_zinc_N_2"/>
    <property type="match status" value="1"/>
</dbReference>
<dbReference type="Gene3D" id="3.90.180.10">
    <property type="entry name" value="Medium-chain alcohol dehydrogenases, catalytic domain"/>
    <property type="match status" value="1"/>
</dbReference>
<evidence type="ECO:0000313" key="11">
    <source>
        <dbReference type="EMBL" id="SPQ21605.1"/>
    </source>
</evidence>
<dbReference type="InterPro" id="IPR020843">
    <property type="entry name" value="ER"/>
</dbReference>
<sequence length="2553" mass="272934">MAQDPIAIIGLACRLPGGNSSPGRLWDFLEEGKVASNEVPASRFNFSGHWDGSLKPGTMRSKGGMFLSEQDVDLADFDASFFEMAATEALATDPNQRQLLEIVYEGLESAGVPMEAINGAPVACFVASFAVDYGDIQMRDPEDRPGNTDLGVGRAILANRISWFFNLKGPSVTIDTACSGSLVALDMACRTLRSREADAAIVAASNLYMSPEHVIDDALVGQAHSPTALCHSFDAAADGYVKAEAVSCLVVKRLETALRDRDPIRAVIRGIAINSNGRTNGIGSPSSEAQAAVIRKAYANAGIVNLNDTQYLECHGTGTKAGDAAEVAGIKAAFAASRDPAKPLIIGSIKSNVGHSEPAAGLSGLIKTILSLEHGMIPGTPSFVNPNPNIDFAGAKVRVSRTMLPWPATDGKPRRASVNSFGYGGANAHAVLEGSDAHTQGQTHHVVSIRPIDEISQWAPDGHSFNVTADGVGASTRPYTLVLSANDAPSLQANIAALCSHLVNPRVRVHLRDVVYTLSQRRSHLWHRAFVNVRSSGSSSSSNEQTIKIQAADFVTAKKAPRPPRVAFVMTGQGAQWSQMGRDLVRAFPSTVRPILAELDGALQGITACEPPGWSLLEELTEPRDAAHLRQPELSQPLATALQICLLAVLEKWGVRASSVVGHSSGEIAAAYAAGYLDRAGAIKAAFFRGRAVTQASRREKNMEKSLGMLAVGLDADGIAPYLGAYGGRASIACYNSPRSLTISGRKDDLEALEAELKAAGHFARLLQVDVAYHSRYMDAVGAEYESLMEREGFHTPDTSYWKSNLLSPVRFDKAIQEMLSQPDHKSPDIIIEVGPSGALAGPISQILKSASNAGDVSYYTAWSRGADAINALFNVAGRLFITGAAIDLGAVNGADNDDDGGGGDYTAPRCVVDLPSYRWNHSVKYWYESAASRDWRFRRYVTHDLLGSKILGTPWTSPIWHKRLTLNDVPWLRHHKMGGDVLMPGAAFCAMAVEAMYQKHCAVELHASPEAVRVSDLAYGLRNMRFHRALRVPEGEPVHILVALTKLARSSDDSGWHEVRISTSKDGVIVEHCTGMIRVQEAVEERLPANDERRAPLRSPQPFRLWHKTQREVGMDFGPSFQKTKWLEATSGQRSCRAMVDLTPPSSAWNPPSHYSLHPAVMDSCFQTLMAPNAANERSLVKEIQIPALADEAFINRIPRQGVRQGLVLAQSRYSGRGRPDQAKGIIGDVSTYDAETGDLLVQLKGLHYVKLDVDPKPDAHVFDSVQWKPDITLLTQAQLGALGLPVSAVIDLLAHKRPRLRVLEVNLNGGTDGNVSSLWLDTGEAAARQACSQYDFASSDAEGLVAAQRKFGAARHNVGYLLASPEKPGLGLEAEISARYDLAILHSPHRVESAGVISENLEPLLSDGGLVVVVESGNGPGIMTFISHSSARSTDSRAATSDESNPNFDNGASQTSQSDGERVASSVTSLASADAEAWRTTTSPAEIRLLDHVLTSQDGTTTHHLYKVRRAWSSANANPRSAQGVSEPVSSPPQHRTLVVTHLSPLSGSQAAQMATILGEITEALQASTQPTVSPNPPTQSGWTVTHVAADTLTTVAVDDTSIILVPDELLTSVLADPSPAQWAALQALFAAGRPILWLTAGGGGGAGQHPERAMAHGLFRVVRRELASQEDRVPRVVLDVDAELVGVQVQEGQNNAAPLALARGVAAVLLELVGRRSSSSEGDGSGGRVEDHAAEAEYRLRRDGVLEVPRLVPDAPVNEFRRFDLLGQAGPSTAAGLWETERMVRLRGDRVGSLDLTWWECEEEPLQEGYVEVDVEAVGVNFKDVAAVMGIIPEDEHMIGCECAGVVRQLGPGVTKVRVGDRVVVLGKGFYANRIRSIAHCVHVIPSWMSFEEAATIPLAYSTAIQALLHLGNLQEGQSVLIHSAAGGVGLAALQLAQYKKAEIFVTVGTDEKRDFLSSEFGIAQDHMFSSRSSKFAEEILAMTNGRGVDVVINSLTGDMLDASWRIVADGGTMIEIGKRDILDRNALAMEPFGRNCSFRALDFSSGRTLKDARLLGELMDEIFTLIEGGHIGPIRPITAFGFDKVSEALACMRRGQHIGKLVVAKGPSKSVQVPIRPLPRALKLRQDVSYLIVGGIKGLCGSLALHMARHGARHLIVCSRSGIDDETSARIVRGCRSYGCEVTGQKGDVCDMAFVRRVFESAHPRRIAGVIQGAMVLKDKPFQAMGLEDYRDAVAAKVSGTWNLHRASLEDALSSSSSSRSLDFFTLLSSVSGVVGNKGQANYAAANAFLDAFAAHRRSLGLPAHALDLGAVDDVGYIAEQEAAALASKDDDSADGTSHSSGSRLADRFRRDPLWTPLNEQALRTALTVSILQQQARPLSANSQLVTGIAHPLTGGDLENDPRFGYVLSGANGRNDAGSGQEDDIGGAEGAVGAAVQAFALLRASGNTTASAQALEKAAVAALAAQTARILRLETEVEVGKPLSSYGFDSLSAVELRGWIRARLGAEVSTLDVTGARSLVELGEKVVAKISQNGLQAQAAAAAESRGSQ</sequence>
<dbReference type="Gene3D" id="3.40.50.720">
    <property type="entry name" value="NAD(P)-binding Rossmann-like Domain"/>
    <property type="match status" value="2"/>
</dbReference>
<evidence type="ECO:0000256" key="3">
    <source>
        <dbReference type="ARBA" id="ARBA00022679"/>
    </source>
</evidence>
<dbReference type="InterPro" id="IPR016036">
    <property type="entry name" value="Malonyl_transacylase_ACP-bd"/>
</dbReference>
<dbReference type="InterPro" id="IPR001227">
    <property type="entry name" value="Ac_transferase_dom_sf"/>
</dbReference>
<dbReference type="InterPro" id="IPR042104">
    <property type="entry name" value="PKS_dehydratase_sf"/>
</dbReference>
<dbReference type="Gene3D" id="3.30.70.3290">
    <property type="match status" value="1"/>
</dbReference>
<dbReference type="InterPro" id="IPR049552">
    <property type="entry name" value="PKS_DH_N"/>
</dbReference>
<feature type="region of interest" description="Disordered" evidence="7">
    <location>
        <begin position="2330"/>
        <end position="2349"/>
    </location>
</feature>
<dbReference type="InterPro" id="IPR006162">
    <property type="entry name" value="Ppantetheine_attach_site"/>
</dbReference>
<keyword evidence="3" id="KW-0808">Transferase</keyword>
<dbReference type="PANTHER" id="PTHR43775:SF18">
    <property type="entry name" value="ENZYME, PUTATIVE (JCVI)-RELATED"/>
    <property type="match status" value="1"/>
</dbReference>
<evidence type="ECO:0000259" key="9">
    <source>
        <dbReference type="PROSITE" id="PS52004"/>
    </source>
</evidence>
<protein>
    <submittedName>
        <fullName evidence="11">10fcea21-fcd8-4081-b86d-fbe0bd29fcc4</fullName>
    </submittedName>
</protein>
<dbReference type="SUPFAM" id="SSF53901">
    <property type="entry name" value="Thiolase-like"/>
    <property type="match status" value="1"/>
</dbReference>
<dbReference type="SUPFAM" id="SSF47336">
    <property type="entry name" value="ACP-like"/>
    <property type="match status" value="1"/>
</dbReference>
<feature type="active site" description="Proton acceptor; for dehydratase activity" evidence="6">
    <location>
        <position position="976"/>
    </location>
</feature>
<dbReference type="InterPro" id="IPR016035">
    <property type="entry name" value="Acyl_Trfase/lysoPLipase"/>
</dbReference>
<dbReference type="GO" id="GO:0031177">
    <property type="term" value="F:phosphopantetheine binding"/>
    <property type="evidence" value="ECO:0007669"/>
    <property type="project" value="InterPro"/>
</dbReference>
<dbReference type="Pfam" id="PF14765">
    <property type="entry name" value="PS-DH"/>
    <property type="match status" value="1"/>
</dbReference>
<evidence type="ECO:0000256" key="6">
    <source>
        <dbReference type="PROSITE-ProRule" id="PRU01363"/>
    </source>
</evidence>
<dbReference type="InterPro" id="IPR014043">
    <property type="entry name" value="Acyl_transferase_dom"/>
</dbReference>
<dbReference type="InterPro" id="IPR032821">
    <property type="entry name" value="PKS_assoc"/>
</dbReference>
<dbReference type="InterPro" id="IPR036736">
    <property type="entry name" value="ACP-like_sf"/>
</dbReference>
<evidence type="ECO:0000256" key="2">
    <source>
        <dbReference type="ARBA" id="ARBA00022553"/>
    </source>
</evidence>
<dbReference type="InterPro" id="IPR020807">
    <property type="entry name" value="PKS_DH"/>
</dbReference>
<dbReference type="GO" id="GO:1901336">
    <property type="term" value="P:lactone biosynthetic process"/>
    <property type="evidence" value="ECO:0007669"/>
    <property type="project" value="UniProtKB-ARBA"/>
</dbReference>
<dbReference type="Gene3D" id="3.40.366.10">
    <property type="entry name" value="Malonyl-Coenzyme A Acyl Carrier Protein, domain 2"/>
    <property type="match status" value="1"/>
</dbReference>
<dbReference type="Gene3D" id="1.10.1200.10">
    <property type="entry name" value="ACP-like"/>
    <property type="match status" value="1"/>
</dbReference>
<evidence type="ECO:0000313" key="12">
    <source>
        <dbReference type="Proteomes" id="UP000289323"/>
    </source>
</evidence>
<dbReference type="SMART" id="SM00826">
    <property type="entry name" value="PKS_DH"/>
    <property type="match status" value="1"/>
</dbReference>
<dbReference type="PANTHER" id="PTHR43775">
    <property type="entry name" value="FATTY ACID SYNTHASE"/>
    <property type="match status" value="1"/>
</dbReference>
<name>A0A3S5CWP4_9PEZI</name>
<dbReference type="SUPFAM" id="SSF50129">
    <property type="entry name" value="GroES-like"/>
    <property type="match status" value="1"/>
</dbReference>
<gene>
    <name evidence="11" type="ORF">TT172_LOCUS4024</name>
</gene>
<dbReference type="InterPro" id="IPR050091">
    <property type="entry name" value="PKS_NRPS_Biosynth_Enz"/>
</dbReference>
<dbReference type="InterPro" id="IPR014030">
    <property type="entry name" value="Ketoacyl_synth_N"/>
</dbReference>
<evidence type="ECO:0000256" key="1">
    <source>
        <dbReference type="ARBA" id="ARBA00022450"/>
    </source>
</evidence>
<feature type="region of interest" description="C-terminal hotdog fold" evidence="6">
    <location>
        <begin position="1098"/>
        <end position="1259"/>
    </location>
</feature>
<dbReference type="GO" id="GO:0016491">
    <property type="term" value="F:oxidoreductase activity"/>
    <property type="evidence" value="ECO:0007669"/>
    <property type="project" value="UniProtKB-KW"/>
</dbReference>
<proteinExistence type="predicted"/>
<dbReference type="GO" id="GO:0044550">
    <property type="term" value="P:secondary metabolite biosynthetic process"/>
    <property type="evidence" value="ECO:0007669"/>
    <property type="project" value="TreeGrafter"/>
</dbReference>
<dbReference type="Pfam" id="PF00109">
    <property type="entry name" value="ketoacyl-synt"/>
    <property type="match status" value="1"/>
</dbReference>
<dbReference type="InterPro" id="IPR049551">
    <property type="entry name" value="PKS_DH_C"/>
</dbReference>
<evidence type="ECO:0000256" key="4">
    <source>
        <dbReference type="ARBA" id="ARBA00023002"/>
    </source>
</evidence>
<dbReference type="SUPFAM" id="SSF55048">
    <property type="entry name" value="Probable ACP-binding domain of malonyl-CoA ACP transacylase"/>
    <property type="match status" value="1"/>
</dbReference>
<dbReference type="InterPro" id="IPR013968">
    <property type="entry name" value="PKS_KR"/>
</dbReference>
<keyword evidence="5" id="KW-0511">Multifunctional enzyme</keyword>
<dbReference type="Pfam" id="PF16197">
    <property type="entry name" value="KAsynt_C_assoc"/>
    <property type="match status" value="1"/>
</dbReference>
<keyword evidence="1" id="KW-0596">Phosphopantetheine</keyword>
<dbReference type="PROSITE" id="PS52004">
    <property type="entry name" value="KS3_2"/>
    <property type="match status" value="1"/>
</dbReference>
<dbReference type="GO" id="GO:0006633">
    <property type="term" value="P:fatty acid biosynthetic process"/>
    <property type="evidence" value="ECO:0007669"/>
    <property type="project" value="TreeGrafter"/>
</dbReference>
<dbReference type="InterPro" id="IPR013154">
    <property type="entry name" value="ADH-like_N"/>
</dbReference>
<dbReference type="InterPro" id="IPR009081">
    <property type="entry name" value="PP-bd_ACP"/>
</dbReference>
<dbReference type="SMART" id="SM00823">
    <property type="entry name" value="PKS_PP"/>
    <property type="match status" value="1"/>
</dbReference>
<feature type="region of interest" description="N-terminal hotdog fold" evidence="6">
    <location>
        <begin position="944"/>
        <end position="1085"/>
    </location>
</feature>
<dbReference type="GO" id="GO:0004312">
    <property type="term" value="F:fatty acid synthase activity"/>
    <property type="evidence" value="ECO:0007669"/>
    <property type="project" value="TreeGrafter"/>
</dbReference>
<dbReference type="SMART" id="SM00822">
    <property type="entry name" value="PKS_KR"/>
    <property type="match status" value="1"/>
</dbReference>
<dbReference type="PROSITE" id="PS00012">
    <property type="entry name" value="PHOSPHOPANTETHEINE"/>
    <property type="match status" value="1"/>
</dbReference>
<feature type="compositionally biased region" description="Polar residues" evidence="7">
    <location>
        <begin position="1445"/>
        <end position="1460"/>
    </location>
</feature>
<dbReference type="Gene3D" id="3.40.47.10">
    <property type="match status" value="1"/>
</dbReference>
<dbReference type="FunFam" id="3.40.50.720:FF:000209">
    <property type="entry name" value="Polyketide synthase Pks12"/>
    <property type="match status" value="1"/>
</dbReference>
<dbReference type="CDD" id="cd05195">
    <property type="entry name" value="enoyl_red"/>
    <property type="match status" value="1"/>
</dbReference>
<keyword evidence="2" id="KW-0597">Phosphoprotein</keyword>
<dbReference type="Pfam" id="PF02801">
    <property type="entry name" value="Ketoacyl-synt_C"/>
    <property type="match status" value="1"/>
</dbReference>
<dbReference type="Pfam" id="PF08240">
    <property type="entry name" value="ADH_N"/>
    <property type="match status" value="1"/>
</dbReference>
<dbReference type="PROSITE" id="PS50075">
    <property type="entry name" value="CARRIER"/>
    <property type="match status" value="1"/>
</dbReference>
<reference evidence="11 12" key="1">
    <citation type="submission" date="2018-04" db="EMBL/GenBank/DDBJ databases">
        <authorList>
            <person name="Huttner S."/>
            <person name="Dainat J."/>
        </authorList>
    </citation>
    <scope>NUCLEOTIDE SEQUENCE [LARGE SCALE GENOMIC DNA]</scope>
</reference>
<dbReference type="InterPro" id="IPR036291">
    <property type="entry name" value="NAD(P)-bd_dom_sf"/>
</dbReference>
<evidence type="ECO:0000259" key="10">
    <source>
        <dbReference type="PROSITE" id="PS52019"/>
    </source>
</evidence>
<evidence type="ECO:0000256" key="7">
    <source>
        <dbReference type="SAM" id="MobiDB-lite"/>
    </source>
</evidence>
<dbReference type="Pfam" id="PF00550">
    <property type="entry name" value="PP-binding"/>
    <property type="match status" value="1"/>
</dbReference>
<dbReference type="SUPFAM" id="SSF52151">
    <property type="entry name" value="FabD/lysophospholipase-like"/>
    <property type="match status" value="1"/>
</dbReference>
<dbReference type="Pfam" id="PF00698">
    <property type="entry name" value="Acyl_transf_1"/>
    <property type="match status" value="1"/>
</dbReference>
<dbReference type="SMART" id="SM00827">
    <property type="entry name" value="PKS_AT"/>
    <property type="match status" value="1"/>
</dbReference>
<dbReference type="Pfam" id="PF21089">
    <property type="entry name" value="PKS_DH_N"/>
    <property type="match status" value="1"/>
</dbReference>
<feature type="domain" description="Carrier" evidence="8">
    <location>
        <begin position="2458"/>
        <end position="2534"/>
    </location>
</feature>
<feature type="compositionally biased region" description="Low complexity" evidence="7">
    <location>
        <begin position="1431"/>
        <end position="1444"/>
    </location>
</feature>
<dbReference type="Pfam" id="PF08659">
    <property type="entry name" value="KR"/>
    <property type="match status" value="1"/>
</dbReference>
<dbReference type="InterPro" id="IPR020806">
    <property type="entry name" value="PKS_PP-bd"/>
</dbReference>
<dbReference type="CDD" id="cd00833">
    <property type="entry name" value="PKS"/>
    <property type="match status" value="1"/>
</dbReference>
<dbReference type="InterPro" id="IPR057326">
    <property type="entry name" value="KR_dom"/>
</dbReference>
<dbReference type="InterPro" id="IPR049900">
    <property type="entry name" value="PKS_mFAS_DH"/>
</dbReference>
<dbReference type="PROSITE" id="PS52019">
    <property type="entry name" value="PKS_MFAS_DH"/>
    <property type="match status" value="1"/>
</dbReference>
<accession>A0A3S5CWP4</accession>
<feature type="active site" description="Proton donor; for dehydratase activity" evidence="6">
    <location>
        <position position="1164"/>
    </location>
</feature>
<dbReference type="Gene3D" id="3.10.129.110">
    <property type="entry name" value="Polyketide synthase dehydratase"/>
    <property type="match status" value="1"/>
</dbReference>
<feature type="region of interest" description="Disordered" evidence="7">
    <location>
        <begin position="1428"/>
        <end position="1470"/>
    </location>
</feature>
<dbReference type="EMBL" id="OUUZ01000008">
    <property type="protein sequence ID" value="SPQ21605.1"/>
    <property type="molecule type" value="Genomic_DNA"/>
</dbReference>
<dbReference type="SMART" id="SM00829">
    <property type="entry name" value="PKS_ER"/>
    <property type="match status" value="1"/>
</dbReference>
<dbReference type="InterPro" id="IPR016039">
    <property type="entry name" value="Thiolase-like"/>
</dbReference>
<evidence type="ECO:0000256" key="5">
    <source>
        <dbReference type="ARBA" id="ARBA00023268"/>
    </source>
</evidence>
<dbReference type="InterPro" id="IPR014031">
    <property type="entry name" value="Ketoacyl_synth_C"/>
</dbReference>
<feature type="domain" description="Ketosynthase family 3 (KS3)" evidence="9">
    <location>
        <begin position="3"/>
        <end position="434"/>
    </location>
</feature>
<keyword evidence="4" id="KW-0560">Oxidoreductase</keyword>
<dbReference type="SMART" id="SM00825">
    <property type="entry name" value="PKS_KS"/>
    <property type="match status" value="1"/>
</dbReference>
<dbReference type="InterPro" id="IPR020841">
    <property type="entry name" value="PKS_Beta-ketoAc_synthase_dom"/>
</dbReference>
<dbReference type="SUPFAM" id="SSF51735">
    <property type="entry name" value="NAD(P)-binding Rossmann-fold domains"/>
    <property type="match status" value="2"/>
</dbReference>
<evidence type="ECO:0000259" key="8">
    <source>
        <dbReference type="PROSITE" id="PS50075"/>
    </source>
</evidence>
<dbReference type="InterPro" id="IPR011032">
    <property type="entry name" value="GroES-like_sf"/>
</dbReference>
<feature type="domain" description="PKS/mFAS DH" evidence="10">
    <location>
        <begin position="944"/>
        <end position="1259"/>
    </location>
</feature>
<organism evidence="11 12">
    <name type="scientific">Thermothielavioides terrestris</name>
    <dbReference type="NCBI Taxonomy" id="2587410"/>
    <lineage>
        <taxon>Eukaryota</taxon>
        <taxon>Fungi</taxon>
        <taxon>Dikarya</taxon>
        <taxon>Ascomycota</taxon>
        <taxon>Pezizomycotina</taxon>
        <taxon>Sordariomycetes</taxon>
        <taxon>Sordariomycetidae</taxon>
        <taxon>Sordariales</taxon>
        <taxon>Chaetomiaceae</taxon>
        <taxon>Thermothielavioides</taxon>
    </lineage>
</organism>
<dbReference type="Proteomes" id="UP000289323">
    <property type="component" value="Unassembled WGS sequence"/>
</dbReference>